<evidence type="ECO:0000313" key="1">
    <source>
        <dbReference type="EMBL" id="RXZ54714.1"/>
    </source>
</evidence>
<keyword evidence="2" id="KW-1185">Reference proteome</keyword>
<reference evidence="1 2" key="1">
    <citation type="submission" date="2019-01" db="EMBL/GenBank/DDBJ databases">
        <title>Senegalimassilia sp. nov. KGMB04484 isolated human feces.</title>
        <authorList>
            <person name="Han K.-I."/>
            <person name="Kim J.-S."/>
            <person name="Lee K.C."/>
            <person name="Suh M.K."/>
            <person name="Eom M.K."/>
            <person name="Lee J.H."/>
            <person name="Park S.-H."/>
            <person name="Kang S.W."/>
            <person name="Park J.-E."/>
            <person name="Oh B.S."/>
            <person name="Yu S.Y."/>
            <person name="Choi S.-H."/>
            <person name="Lee D.H."/>
            <person name="Yoon H."/>
            <person name="Kim B.-Y."/>
            <person name="Lee J.H."/>
            <person name="Lee J.-S."/>
        </authorList>
    </citation>
    <scope>NUCLEOTIDE SEQUENCE [LARGE SCALE GENOMIC DNA]</scope>
    <source>
        <strain evidence="1 2">KGMB04484</strain>
    </source>
</reference>
<sequence>MTNERFQLNGTDYLAFKAYWINLETLDEVQDATLLSDLNDLRAKKLLSDGQNIVAIAKETKSTNPGLSIACCTLYLKSVEGGKDNGNVLAMAISAKRKFEKKHPVVDFVAEAQDVIDNVENYLLAHPQCKTAGSVDLSLAGLCMDVAERAMKGALAHAGAETAADYLQRAEESIESACDSGANGYAVKSVKSRFNKLADKAAI</sequence>
<dbReference type="AlphaFoldDB" id="A0A4Q2K525"/>
<dbReference type="EMBL" id="SDPW01000001">
    <property type="protein sequence ID" value="RXZ54714.1"/>
    <property type="molecule type" value="Genomic_DNA"/>
</dbReference>
<gene>
    <name evidence="1" type="ORF">ET524_09640</name>
</gene>
<dbReference type="RefSeq" id="WP_129425365.1">
    <property type="nucleotide sequence ID" value="NZ_SDPW01000001.1"/>
</dbReference>
<accession>A0A4Q2K525</accession>
<proteinExistence type="predicted"/>
<comment type="caution">
    <text evidence="1">The sequence shown here is derived from an EMBL/GenBank/DDBJ whole genome shotgun (WGS) entry which is preliminary data.</text>
</comment>
<organism evidence="1 2">
    <name type="scientific">Senegalimassilia faecalis</name>
    <dbReference type="NCBI Taxonomy" id="2509433"/>
    <lineage>
        <taxon>Bacteria</taxon>
        <taxon>Bacillati</taxon>
        <taxon>Actinomycetota</taxon>
        <taxon>Coriobacteriia</taxon>
        <taxon>Coriobacteriales</taxon>
        <taxon>Coriobacteriaceae</taxon>
        <taxon>Senegalimassilia</taxon>
    </lineage>
</organism>
<protein>
    <submittedName>
        <fullName evidence="1">Uncharacterized protein</fullName>
    </submittedName>
</protein>
<evidence type="ECO:0000313" key="2">
    <source>
        <dbReference type="Proteomes" id="UP000293345"/>
    </source>
</evidence>
<dbReference type="Proteomes" id="UP000293345">
    <property type="component" value="Unassembled WGS sequence"/>
</dbReference>
<name>A0A4Q2K525_9ACTN</name>